<evidence type="ECO:0000313" key="2">
    <source>
        <dbReference type="EMBL" id="MEU7294035.1"/>
    </source>
</evidence>
<dbReference type="Proteomes" id="UP001551210">
    <property type="component" value="Unassembled WGS sequence"/>
</dbReference>
<dbReference type="RefSeq" id="WP_359206488.1">
    <property type="nucleotide sequence ID" value="NZ_JBEZAM010000012.1"/>
</dbReference>
<feature type="compositionally biased region" description="Gly residues" evidence="1">
    <location>
        <begin position="28"/>
        <end position="40"/>
    </location>
</feature>
<evidence type="ECO:0000256" key="1">
    <source>
        <dbReference type="SAM" id="MobiDB-lite"/>
    </source>
</evidence>
<dbReference type="EMBL" id="JBEZAM010000012">
    <property type="protein sequence ID" value="MEU7294035.1"/>
    <property type="molecule type" value="Genomic_DNA"/>
</dbReference>
<protein>
    <submittedName>
        <fullName evidence="2">Uncharacterized protein</fullName>
    </submittedName>
</protein>
<keyword evidence="3" id="KW-1185">Reference proteome</keyword>
<feature type="region of interest" description="Disordered" evidence="1">
    <location>
        <begin position="1"/>
        <end position="48"/>
    </location>
</feature>
<evidence type="ECO:0000313" key="3">
    <source>
        <dbReference type="Proteomes" id="UP001551210"/>
    </source>
</evidence>
<organism evidence="2 3">
    <name type="scientific">Streptomyces exfoliatus</name>
    <name type="common">Streptomyces hydrogenans</name>
    <dbReference type="NCBI Taxonomy" id="1905"/>
    <lineage>
        <taxon>Bacteria</taxon>
        <taxon>Bacillati</taxon>
        <taxon>Actinomycetota</taxon>
        <taxon>Actinomycetes</taxon>
        <taxon>Kitasatosporales</taxon>
        <taxon>Streptomycetaceae</taxon>
        <taxon>Streptomyces</taxon>
    </lineage>
</organism>
<proteinExistence type="predicted"/>
<name>A0ABV3CUY6_STREX</name>
<gene>
    <name evidence="2" type="ORF">AB0A76_12640</name>
</gene>
<accession>A0ABV3CUY6</accession>
<comment type="caution">
    <text evidence="2">The sequence shown here is derived from an EMBL/GenBank/DDBJ whole genome shotgun (WGS) entry which is preliminary data.</text>
</comment>
<reference evidence="2 3" key="1">
    <citation type="submission" date="2024-06" db="EMBL/GenBank/DDBJ databases">
        <title>The Natural Products Discovery Center: Release of the First 8490 Sequenced Strains for Exploring Actinobacteria Biosynthetic Diversity.</title>
        <authorList>
            <person name="Kalkreuter E."/>
            <person name="Kautsar S.A."/>
            <person name="Yang D."/>
            <person name="Bader C.D."/>
            <person name="Teijaro C.N."/>
            <person name="Fluegel L."/>
            <person name="Davis C.M."/>
            <person name="Simpson J.R."/>
            <person name="Lauterbach L."/>
            <person name="Steele A.D."/>
            <person name="Gui C."/>
            <person name="Meng S."/>
            <person name="Li G."/>
            <person name="Viehrig K."/>
            <person name="Ye F."/>
            <person name="Su P."/>
            <person name="Kiefer A.F."/>
            <person name="Nichols A."/>
            <person name="Cepeda A.J."/>
            <person name="Yan W."/>
            <person name="Fan B."/>
            <person name="Jiang Y."/>
            <person name="Adhikari A."/>
            <person name="Zheng C.-J."/>
            <person name="Schuster L."/>
            <person name="Cowan T.M."/>
            <person name="Smanski M.J."/>
            <person name="Chevrette M.G."/>
            <person name="De Carvalho L.P.S."/>
            <person name="Shen B."/>
        </authorList>
    </citation>
    <scope>NUCLEOTIDE SEQUENCE [LARGE SCALE GENOMIC DNA]</scope>
    <source>
        <strain evidence="2 3">NPDC045705</strain>
    </source>
</reference>
<sequence>MGFDEDWAGLRSGTTAQDPVGTRLNQLDGGGGGGGGGASGGAPNLATAPAKKKAAANTIENELEPDTAKAAKWADAATTAAVGGFEGWATAAGLKTVETTWDNQVKNLLARLASEKTALRGAALSFGQQEIDTRARIAGVRPTSRIEQY</sequence>